<keyword evidence="7" id="KW-1185">Reference proteome</keyword>
<dbReference type="GeneID" id="104603529"/>
<dbReference type="InterPro" id="IPR017930">
    <property type="entry name" value="Myb_dom"/>
</dbReference>
<dbReference type="FunCoup" id="A0A1U8AST5">
    <property type="interactions" value="232"/>
</dbReference>
<evidence type="ECO:0000256" key="3">
    <source>
        <dbReference type="SAM" id="MobiDB-lite"/>
    </source>
</evidence>
<feature type="domain" description="Myb-like" evidence="5">
    <location>
        <begin position="4"/>
        <end position="62"/>
    </location>
</feature>
<dbReference type="eggNOG" id="ENOG502QR9N">
    <property type="taxonomic scope" value="Eukaryota"/>
</dbReference>
<feature type="compositionally biased region" description="Basic and acidic residues" evidence="3">
    <location>
        <begin position="586"/>
        <end position="596"/>
    </location>
</feature>
<feature type="compositionally biased region" description="Low complexity" evidence="3">
    <location>
        <begin position="292"/>
        <end position="301"/>
    </location>
</feature>
<feature type="compositionally biased region" description="Low complexity" evidence="3">
    <location>
        <begin position="630"/>
        <end position="640"/>
    </location>
</feature>
<dbReference type="KEGG" id="nnu:104603529"/>
<feature type="compositionally biased region" description="Basic and acidic residues" evidence="3">
    <location>
        <begin position="196"/>
        <end position="215"/>
    </location>
</feature>
<dbReference type="CDD" id="cd04369">
    <property type="entry name" value="Bromodomain"/>
    <property type="match status" value="1"/>
</dbReference>
<feature type="region of interest" description="Disordered" evidence="3">
    <location>
        <begin position="65"/>
        <end position="90"/>
    </location>
</feature>
<feature type="compositionally biased region" description="Polar residues" evidence="3">
    <location>
        <begin position="672"/>
        <end position="681"/>
    </location>
</feature>
<dbReference type="InParanoid" id="A0A1U8AST5"/>
<dbReference type="Proteomes" id="UP000189703">
    <property type="component" value="Unplaced"/>
</dbReference>
<feature type="compositionally biased region" description="Basic and acidic residues" evidence="3">
    <location>
        <begin position="525"/>
        <end position="535"/>
    </location>
</feature>
<protein>
    <submittedName>
        <fullName evidence="8">Uncharacterized protein LOC104603529</fullName>
    </submittedName>
</protein>
<dbReference type="CDD" id="cd00167">
    <property type="entry name" value="SANT"/>
    <property type="match status" value="1"/>
</dbReference>
<feature type="compositionally biased region" description="Basic and acidic residues" evidence="3">
    <location>
        <begin position="281"/>
        <end position="291"/>
    </location>
</feature>
<feature type="compositionally biased region" description="Low complexity" evidence="3">
    <location>
        <begin position="482"/>
        <end position="492"/>
    </location>
</feature>
<dbReference type="InterPro" id="IPR009057">
    <property type="entry name" value="Homeodomain-like_sf"/>
</dbReference>
<keyword evidence="1 2" id="KW-0103">Bromodomain</keyword>
<feature type="compositionally biased region" description="Basic and acidic residues" evidence="3">
    <location>
        <begin position="81"/>
        <end position="90"/>
    </location>
</feature>
<feature type="region of interest" description="Disordered" evidence="3">
    <location>
        <begin position="273"/>
        <end position="327"/>
    </location>
</feature>
<sequence length="727" mass="79223">MAKNDDRQTDTWGTWEELLLACAVNRHGTNRWDSVAMEIQTRSSTLHPLTAQNCKQKYHDLKRRFMAKDDKTDDGEDGSEPDDKKGEIPWLEELRKLRVAELRREVQRYDVSIVSLQLKVKRLKEERERSLREKESSVAKSDLEKDSEQDRAKEEKGEVDEQPEKSSPENAAGARVSGEESDRENQSFNESNSTDPKAEIRDNGVGETEKKREPVETVTGGPDPVSGESKPVGEGSYNGSSDTVAKESAAAPPIGKSLGAVKATVDGDSLELWESVAESKGGGEEGMKESSDVQSSASLSSKKNRKKTISGSSSGEEPGTEEISPAIKRISVKSQPLVAILEIIRSHKHGSMFERRLDSQDTARYRNLVRQHLDLETVRSRLEEGRYSGCSRKFFRDLLLLFSNAIVFFPKNSSESSAAIALRDVVRKEMAKRHRKLDQLAEDPPPPPLPVFPVPSKIEPPDSVLLKPKPAAPMIACRKRSSISAKASTTTSVDRKGEQRPVTAAVDEKAVVDRKQADDSSATVADDKKKTRERPTTSGARSSRTGNNKGRTNTTSGKNSNANAGQSTPPSSNPVSTSKGNAAREGSPEPKAERKNNNTAAVAKKRSATNFLNRMKKSSSSNGTLLETLKSSVNNSNNNKGGSGGGATEQKKTSGRSDGRKDQVLRQGSGGKQTAEQSSPAKRSVGRPPKRAMGTPPLPPPAPSKRVRESAETEAAGSRQARKRARR</sequence>
<dbReference type="SUPFAM" id="SSF46689">
    <property type="entry name" value="Homeodomain-like"/>
    <property type="match status" value="1"/>
</dbReference>
<dbReference type="PROSITE" id="PS50090">
    <property type="entry name" value="MYB_LIKE"/>
    <property type="match status" value="1"/>
</dbReference>
<evidence type="ECO:0000259" key="6">
    <source>
        <dbReference type="PROSITE" id="PS51294"/>
    </source>
</evidence>
<dbReference type="RefSeq" id="XP_010265891.1">
    <property type="nucleotide sequence ID" value="XM_010267589.2"/>
</dbReference>
<gene>
    <name evidence="8" type="primary">LOC104603529</name>
</gene>
<organism evidence="7 8">
    <name type="scientific">Nelumbo nucifera</name>
    <name type="common">Sacred lotus</name>
    <dbReference type="NCBI Taxonomy" id="4432"/>
    <lineage>
        <taxon>Eukaryota</taxon>
        <taxon>Viridiplantae</taxon>
        <taxon>Streptophyta</taxon>
        <taxon>Embryophyta</taxon>
        <taxon>Tracheophyta</taxon>
        <taxon>Spermatophyta</taxon>
        <taxon>Magnoliopsida</taxon>
        <taxon>Proteales</taxon>
        <taxon>Nelumbonaceae</taxon>
        <taxon>Nelumbo</taxon>
    </lineage>
</organism>
<feature type="compositionally biased region" description="Basic and acidic residues" evidence="3">
    <location>
        <begin position="506"/>
        <end position="518"/>
    </location>
</feature>
<evidence type="ECO:0000259" key="5">
    <source>
        <dbReference type="PROSITE" id="PS50090"/>
    </source>
</evidence>
<dbReference type="Gene3D" id="1.20.920.10">
    <property type="entry name" value="Bromodomain-like"/>
    <property type="match status" value="1"/>
</dbReference>
<dbReference type="PROSITE" id="PS51294">
    <property type="entry name" value="HTH_MYB"/>
    <property type="match status" value="1"/>
</dbReference>
<feature type="compositionally biased region" description="Basic and acidic residues" evidence="3">
    <location>
        <begin position="649"/>
        <end position="664"/>
    </location>
</feature>
<dbReference type="SUPFAM" id="SSF47370">
    <property type="entry name" value="Bromodomain"/>
    <property type="match status" value="1"/>
</dbReference>
<name>A0A1U8AST5_NELNU</name>
<feature type="domain" description="Bromo" evidence="4">
    <location>
        <begin position="345"/>
        <end position="416"/>
    </location>
</feature>
<feature type="compositionally biased region" description="Polar residues" evidence="3">
    <location>
        <begin position="608"/>
        <end position="625"/>
    </location>
</feature>
<dbReference type="InterPro" id="IPR001005">
    <property type="entry name" value="SANT/Myb"/>
</dbReference>
<dbReference type="Pfam" id="PF00439">
    <property type="entry name" value="Bromodomain"/>
    <property type="match status" value="1"/>
</dbReference>
<dbReference type="OrthoDB" id="1742084at2759"/>
<dbReference type="Pfam" id="PF00249">
    <property type="entry name" value="Myb_DNA-binding"/>
    <property type="match status" value="1"/>
</dbReference>
<dbReference type="InterPro" id="IPR001487">
    <property type="entry name" value="Bromodomain"/>
</dbReference>
<dbReference type="PROSITE" id="PS50014">
    <property type="entry name" value="BROMODOMAIN_2"/>
    <property type="match status" value="1"/>
</dbReference>
<evidence type="ECO:0000259" key="4">
    <source>
        <dbReference type="PROSITE" id="PS50014"/>
    </source>
</evidence>
<dbReference type="AlphaFoldDB" id="A0A1U8AST5"/>
<evidence type="ECO:0000256" key="1">
    <source>
        <dbReference type="ARBA" id="ARBA00023117"/>
    </source>
</evidence>
<feature type="compositionally biased region" description="Polar residues" evidence="3">
    <location>
        <begin position="186"/>
        <end position="195"/>
    </location>
</feature>
<dbReference type="OMA" id="MEEGSYV"/>
<feature type="region of interest" description="Disordered" evidence="3">
    <location>
        <begin position="476"/>
        <end position="727"/>
    </location>
</feature>
<feature type="compositionally biased region" description="Low complexity" evidence="3">
    <location>
        <begin position="567"/>
        <end position="578"/>
    </location>
</feature>
<feature type="compositionally biased region" description="Basic and acidic residues" evidence="3">
    <location>
        <begin position="123"/>
        <end position="156"/>
    </location>
</feature>
<accession>A0A1U8AST5</accession>
<dbReference type="PANTHER" id="PTHR37888">
    <property type="entry name" value="DNA-BINDING BROMODOMAIN-CONTAINING PROTEIN"/>
    <property type="match status" value="1"/>
</dbReference>
<evidence type="ECO:0000313" key="7">
    <source>
        <dbReference type="Proteomes" id="UP000189703"/>
    </source>
</evidence>
<proteinExistence type="predicted"/>
<evidence type="ECO:0000256" key="2">
    <source>
        <dbReference type="PROSITE-ProRule" id="PRU00035"/>
    </source>
</evidence>
<feature type="domain" description="HTH myb-type" evidence="6">
    <location>
        <begin position="4"/>
        <end position="66"/>
    </location>
</feature>
<dbReference type="SMART" id="SM00297">
    <property type="entry name" value="BROMO"/>
    <property type="match status" value="1"/>
</dbReference>
<feature type="region of interest" description="Disordered" evidence="3">
    <location>
        <begin position="123"/>
        <end position="259"/>
    </location>
</feature>
<dbReference type="PANTHER" id="PTHR37888:SF11">
    <property type="entry name" value="DNA-BINDING BROMODOMAIN-CONTAINING PROTEIN"/>
    <property type="match status" value="1"/>
</dbReference>
<dbReference type="SMART" id="SM00717">
    <property type="entry name" value="SANT"/>
    <property type="match status" value="1"/>
</dbReference>
<reference evidence="8" key="1">
    <citation type="submission" date="2025-08" db="UniProtKB">
        <authorList>
            <consortium name="RefSeq"/>
        </authorList>
    </citation>
    <scope>IDENTIFICATION</scope>
</reference>
<feature type="compositionally biased region" description="Low complexity" evidence="3">
    <location>
        <begin position="309"/>
        <end position="325"/>
    </location>
</feature>
<feature type="compositionally biased region" description="Low complexity" evidence="3">
    <location>
        <begin position="543"/>
        <end position="559"/>
    </location>
</feature>
<dbReference type="InterPro" id="IPR036427">
    <property type="entry name" value="Bromodomain-like_sf"/>
</dbReference>
<evidence type="ECO:0000313" key="8">
    <source>
        <dbReference type="RefSeq" id="XP_010265891.1"/>
    </source>
</evidence>
<dbReference type="Gene3D" id="1.10.10.60">
    <property type="entry name" value="Homeodomain-like"/>
    <property type="match status" value="1"/>
</dbReference>